<dbReference type="InterPro" id="IPR002500">
    <property type="entry name" value="PAPS_reduct_dom"/>
</dbReference>
<dbReference type="InterPro" id="IPR014729">
    <property type="entry name" value="Rossmann-like_a/b/a_fold"/>
</dbReference>
<dbReference type="SUPFAM" id="SSF52402">
    <property type="entry name" value="Adenine nucleotide alpha hydrolases-like"/>
    <property type="match status" value="1"/>
</dbReference>
<dbReference type="Pfam" id="PF01507">
    <property type="entry name" value="PAPS_reduct"/>
    <property type="match status" value="1"/>
</dbReference>
<dbReference type="RefSeq" id="WP_078395125.1">
    <property type="nucleotide sequence ID" value="NZ_CP016374.1"/>
</dbReference>
<dbReference type="Gene3D" id="3.40.50.620">
    <property type="entry name" value="HUPs"/>
    <property type="match status" value="1"/>
</dbReference>
<dbReference type="GO" id="GO:0003824">
    <property type="term" value="F:catalytic activity"/>
    <property type="evidence" value="ECO:0007669"/>
    <property type="project" value="InterPro"/>
</dbReference>
<name>A0AAU8UVR1_9FLAO</name>
<evidence type="ECO:0000259" key="1">
    <source>
        <dbReference type="Pfam" id="PF01507"/>
    </source>
</evidence>
<dbReference type="EMBL" id="CP016374">
    <property type="protein sequence ID" value="AQX00439.1"/>
    <property type="molecule type" value="Genomic_DNA"/>
</dbReference>
<protein>
    <submittedName>
        <fullName evidence="2">Phosphoadenosine phosphosulfate reductase</fullName>
    </submittedName>
</protein>
<evidence type="ECO:0000313" key="3">
    <source>
        <dbReference type="Proteomes" id="UP000190848"/>
    </source>
</evidence>
<gene>
    <name evidence="2" type="ORF">BBD32_02650</name>
</gene>
<accession>A0AAU8UVR1</accession>
<organism evidence="2 3">
    <name type="scientific">Elizabethkingia anophelis</name>
    <dbReference type="NCBI Taxonomy" id="1117645"/>
    <lineage>
        <taxon>Bacteria</taxon>
        <taxon>Pseudomonadati</taxon>
        <taxon>Bacteroidota</taxon>
        <taxon>Flavobacteriia</taxon>
        <taxon>Flavobacteriales</taxon>
        <taxon>Weeksellaceae</taxon>
        <taxon>Elizabethkingia</taxon>
    </lineage>
</organism>
<reference evidence="2 3" key="1">
    <citation type="submission" date="2016-07" db="EMBL/GenBank/DDBJ databases">
        <title>Revisiting the taxonomy of the Elizabethkingia Genus using Whole-Genome Sequencing, Optical Mapping, and MALDI-TOF, along with proposal of three novel Elizabethkingia species: Elizabethkingia bruuniana sp. nov., Elizabethkingia ursingii sp. nov., and Elizabethkingia occulta sp. nov.</title>
        <authorList>
            <person name="Nicholson A.C."/>
        </authorList>
    </citation>
    <scope>NUCLEOTIDE SEQUENCE [LARGE SCALE GENOMIC DNA]</scope>
    <source>
        <strain evidence="2 3">F3201</strain>
    </source>
</reference>
<sequence length="229" mass="26890">MYHAIQAIKEVAKETKRVILFHSGAGKDSIALLDLCAPYFKEIVCVYMYMVKDLEHIDKYILWAKNKYKNATFIEVPHYALSQYIKDGVYGCKKDPKQRVYQLNHITAMVKKNTGIDWAIFGFKKSDNLTRRLQLMGYRDEAIFDNTKNAYPLSKYKNGDVEKYIKLKRLLPPIKYGDGQSQGTNVGNLPFLMYCKTYHPNDYKKIIKEFPQVELLVFEFENYNENYEN</sequence>
<proteinExistence type="predicted"/>
<evidence type="ECO:0000313" key="2">
    <source>
        <dbReference type="EMBL" id="AQX00439.1"/>
    </source>
</evidence>
<dbReference type="AlphaFoldDB" id="A0AAU8UVR1"/>
<dbReference type="Proteomes" id="UP000190848">
    <property type="component" value="Chromosome"/>
</dbReference>
<feature type="domain" description="Phosphoadenosine phosphosulphate reductase" evidence="1">
    <location>
        <begin position="24"/>
        <end position="169"/>
    </location>
</feature>